<dbReference type="AlphaFoldDB" id="A0A9Q4B5A1"/>
<evidence type="ECO:0000313" key="2">
    <source>
        <dbReference type="Proteomes" id="UP001057753"/>
    </source>
</evidence>
<keyword evidence="2" id="KW-1185">Reference proteome</keyword>
<comment type="caution">
    <text evidence="1">The sequence shown here is derived from an EMBL/GenBank/DDBJ whole genome shotgun (WGS) entry which is preliminary data.</text>
</comment>
<accession>A0A9Q4B5A1</accession>
<dbReference type="Proteomes" id="UP001057753">
    <property type="component" value="Unassembled WGS sequence"/>
</dbReference>
<proteinExistence type="predicted"/>
<name>A0A9Q4B5A1_SALAG</name>
<evidence type="ECO:0000313" key="1">
    <source>
        <dbReference type="EMBL" id="MCR6098215.1"/>
    </source>
</evidence>
<dbReference type="RefSeq" id="WP_257822582.1">
    <property type="nucleotide sequence ID" value="NZ_JABXYM010000001.1"/>
</dbReference>
<organism evidence="1 2">
    <name type="scientific">Salipaludibacillus agaradhaerens</name>
    <name type="common">Bacillus agaradhaerens</name>
    <dbReference type="NCBI Taxonomy" id="76935"/>
    <lineage>
        <taxon>Bacteria</taxon>
        <taxon>Bacillati</taxon>
        <taxon>Bacillota</taxon>
        <taxon>Bacilli</taxon>
        <taxon>Bacillales</taxon>
        <taxon>Bacillaceae</taxon>
    </lineage>
</organism>
<reference evidence="1" key="1">
    <citation type="submission" date="2020-06" db="EMBL/GenBank/DDBJ databases">
        <title>Insight into the genomes of haloalkaliphilic bacilli from Kenyan soda lakes.</title>
        <authorList>
            <person name="Mwirichia R."/>
            <person name="Villamizar G.C."/>
            <person name="Poehlein A."/>
            <person name="Mugweru J."/>
            <person name="Kipnyargis A."/>
            <person name="Kiplimo D."/>
            <person name="Orwa P."/>
            <person name="Daniel R."/>
        </authorList>
    </citation>
    <scope>NUCLEOTIDE SEQUENCE</scope>
    <source>
        <strain evidence="1">B1096_S55</strain>
    </source>
</reference>
<sequence length="71" mass="8651">MIGFMLKQQEAEEFEYMLKRELEELLLDLMDERLDGQIRQAMEARYTVIYKLYKRLAPPKEVLKYLRHPST</sequence>
<dbReference type="EMBL" id="JABXYM010000001">
    <property type="protein sequence ID" value="MCR6098215.1"/>
    <property type="molecule type" value="Genomic_DNA"/>
</dbReference>
<gene>
    <name evidence="1" type="ORF">HXA33_16905</name>
</gene>
<protein>
    <submittedName>
        <fullName evidence="1">Uncharacterized protein</fullName>
    </submittedName>
</protein>